<evidence type="ECO:0000256" key="4">
    <source>
        <dbReference type="ARBA" id="ARBA00022723"/>
    </source>
</evidence>
<evidence type="ECO:0000256" key="6">
    <source>
        <dbReference type="ARBA" id="ARBA00022833"/>
    </source>
</evidence>
<name>A0A866VVA1_ELHV1</name>
<gene>
    <name evidence="7" type="primary">U43</name>
</gene>
<evidence type="ECO:0000313" key="7">
    <source>
        <dbReference type="EMBL" id="QOE75048.1"/>
    </source>
</evidence>
<dbReference type="HAMAP" id="MF_04011">
    <property type="entry name" value="HSV_PRIM"/>
    <property type="match status" value="1"/>
</dbReference>
<keyword evidence="6" id="KW-0862">Zinc</keyword>
<protein>
    <submittedName>
        <fullName evidence="7">Primase subunit</fullName>
    </submittedName>
</protein>
<keyword evidence="5" id="KW-0863">Zinc-finger</keyword>
<accession>A0A866VVA1</accession>
<keyword evidence="1" id="KW-1048">Host nucleus</keyword>
<dbReference type="GO" id="GO:0008270">
    <property type="term" value="F:zinc ion binding"/>
    <property type="evidence" value="ECO:0007669"/>
    <property type="project" value="UniProtKB-KW"/>
</dbReference>
<reference evidence="7" key="1">
    <citation type="journal article" date="2013" name="Genome Announc.">
        <title>Complete Genome Sequence of Elephant Endotheliotropic Herpesvirus 1A.</title>
        <authorList>
            <person name="Ling P.D."/>
            <person name="Reid J.G."/>
            <person name="Qin X."/>
            <person name="Muzny D.M."/>
            <person name="Gibbs R."/>
            <person name="Petrosino J."/>
            <person name="Peng R."/>
            <person name="Zong J.C."/>
            <person name="Heaggans S.Y."/>
            <person name="Hayward G.S."/>
        </authorList>
    </citation>
    <scope>NUCLEOTIDE SEQUENCE</scope>
    <source>
        <strain evidence="7">IP143 Kozhikode l</strain>
    </source>
</reference>
<reference evidence="7" key="2">
    <citation type="journal article" date="2013" name="J. Wildl. Dis.">
        <title>Fatal herpesvirus hemorrhagic disease in wild and orphan asian elephants in southern India.</title>
        <authorList>
            <person name="Zachariah A."/>
            <person name="Zong J.-C."/>
            <person name="Long S.Y."/>
            <person name="Latimer E.M."/>
            <person name="Heaggans S.Y."/>
            <person name="Richman L.K."/>
            <person name="Hayward G.S."/>
        </authorList>
    </citation>
    <scope>NUCLEOTIDE SEQUENCE</scope>
    <source>
        <strain evidence="7">IP143 Kozhikode l</strain>
    </source>
</reference>
<reference evidence="7" key="5">
    <citation type="journal article" name="PLoS ONE">
        <title>Extended genotypic evaluation and comparison of twenty-two cases of lethal EEHV1 hemorrhagic disease in wild and captive Asian elephants in India.</title>
        <authorList>
            <person name="Zachariah A."/>
            <person name="Sajesh P.K."/>
            <person name="Santhosh S."/>
            <person name="Bathrachalam C."/>
            <person name="Megha M."/>
            <person name="Pandiyan J."/>
            <person name="Jishnu M."/>
            <person name="Kobragade R.S."/>
            <person name="Long S.Y."/>
            <person name="Zong J.-C."/>
            <person name="Latimer E.M."/>
            <person name="Heaggans S.Y."/>
            <person name="Hayward G.S."/>
        </authorList>
    </citation>
    <scope>NUCLEOTIDE SEQUENCE</scope>
    <source>
        <strain evidence="7">IP143 Kozhikode l</strain>
    </source>
</reference>
<dbReference type="GO" id="GO:0006260">
    <property type="term" value="P:DNA replication"/>
    <property type="evidence" value="ECO:0007669"/>
    <property type="project" value="UniProtKB-KW"/>
</dbReference>
<reference evidence="7" key="3">
    <citation type="journal article" date="2016" name="MSphere">
        <title>Comparison of the Gene Coding Contents and Other Unusual Features of the GC-Rich and AT-Rich Branch Probosciviruses.</title>
        <authorList>
            <person name="Ling P.D."/>
            <person name="Long S.Y."/>
            <person name="Zong J.C."/>
            <person name="Heaggans S.Y."/>
            <person name="Qin X."/>
            <person name="Hayward G.S."/>
        </authorList>
    </citation>
    <scope>NUCLEOTIDE SEQUENCE</scope>
    <source>
        <strain evidence="7">IP143 Kozhikode l</strain>
    </source>
</reference>
<evidence type="ECO:0000256" key="5">
    <source>
        <dbReference type="ARBA" id="ARBA00022771"/>
    </source>
</evidence>
<keyword evidence="2" id="KW-0808">Transferase</keyword>
<keyword evidence="4" id="KW-0479">Metal-binding</keyword>
<keyword evidence="3" id="KW-0235">DNA replication</keyword>
<dbReference type="EMBL" id="MN366294">
    <property type="protein sequence ID" value="QOE75048.1"/>
    <property type="molecule type" value="Genomic_DNA"/>
</dbReference>
<dbReference type="GO" id="GO:0003899">
    <property type="term" value="F:DNA-directed RNA polymerase activity"/>
    <property type="evidence" value="ECO:0007669"/>
    <property type="project" value="InterPro"/>
</dbReference>
<reference evidence="7" key="4">
    <citation type="submission" date="2019-08" db="EMBL/GenBank/DDBJ databases">
        <title>Annotated Complete DNA Sequences of Six EEHV1A Genomes from Lethal HD Cases in Young Asian Elephants from India.</title>
        <authorList>
            <person name="Krishnankutty S.P."/>
            <person name="Zachariah A."/>
            <person name="Maheswari U."/>
            <person name="Heaggans S.Y."/>
            <person name="Muraleedharan M."/>
            <person name="Velayutham D."/>
            <person name="Santhosh S."/>
            <person name="Hayward G.S."/>
        </authorList>
    </citation>
    <scope>NUCLEOTIDE SEQUENCE</scope>
    <source>
        <strain evidence="7">IP143 Kozhikode l</strain>
    </source>
</reference>
<evidence type="ECO:0000256" key="3">
    <source>
        <dbReference type="ARBA" id="ARBA00022705"/>
    </source>
</evidence>
<dbReference type="InterPro" id="IPR033685">
    <property type="entry name" value="HSV_PRIM"/>
</dbReference>
<dbReference type="Pfam" id="PF03121">
    <property type="entry name" value="Herpes_UL52"/>
    <property type="match status" value="1"/>
</dbReference>
<evidence type="ECO:0000256" key="2">
    <source>
        <dbReference type="ARBA" id="ARBA00022679"/>
    </source>
</evidence>
<evidence type="ECO:0000256" key="1">
    <source>
        <dbReference type="ARBA" id="ARBA00022562"/>
    </source>
</evidence>
<sequence length="975" mass="112153">MTIQVLFATEYDSANIVISLLCGVEVDHDLYPILYKRINYNNGASNNDGSRSGAINFDDRVNDEDSRLNAPVDDTIEFCLQTQSCEDSIRIRPVFYCNAHALNFETRYRTHEVLGSATLLQCLDESRTLTMYRRILSEIITEPSSASEKRNPAPTNLRHLVYFHRDVLVKYLTENFIMPTSPAWFISVFGSYEASLVLTMHYYLLERQYSTVQTTQHYAKCFTGDMGKPLVSCYSMKDFMIMIQSSAFLGKTAKFTHYCKLKNDRDLQELMAIDASINAFRQNVCLTEAEHVHFMYLAFGTALAKTKFLDYTLKTSLLSNNDDQTNNCNDYIVDNCAVANHCPNDIDEIIIPRSSTNRTFAISEVSYDRSNSTSSSGVYSMDSCDESRGSEDSAMCSLYESRYLSHNLKKELLNIMELYFTPTSYLNIYVKVHKHESKSPMFEGYSIDTCSEKGTVFSGTSTSMADRLRKGNKMFEGLFEETDSEGVSSVLNIIASNRHAILPRCEDDDSCGKSTSGMPNRICKREIVFPGLTRPAPMYRTDGFNNMQICRYFSVVSKENWFSNSNLTEVLNMVPDEYVSDERLTESVWVPDVKVSSPRLSEQLYRSRHEMFNDRLPVYNFVGDVDLKVTGPVSKDWMFSFCRTLRRIILETFEHLFEKIDHGEYPVYFFKSGCEPENGSFCACSEKIGLRVITPFPRNTCILGGKTMKHLCEIINHILFLDKEMFSLVNVTVVDKNCFDYGIYSHGKSVRLPMMSKVDENLGFLQNRLLPLFIVPDSYRHGGRHKVFVRDQLNISNWLHHNASGTAYDPCKTISYVLSIDDVGRAQDVSFIDHKLNKLLKKEYVHIDTIIELFKSKYDISETRYFIEKIVWPQFLRTIKTNYHSAAGNQFNNVCFDDTSWPCVQLFKIHQGTRRNFSCIQHDHRDGRENVQFFLDFRPESATTIWTTLWSRCFSRKCKSNAKNVHVSHKLTIQQ</sequence>
<dbReference type="GO" id="GO:0039686">
    <property type="term" value="P:bidirectional double-stranded viral DNA replication"/>
    <property type="evidence" value="ECO:0007669"/>
    <property type="project" value="InterPro"/>
</dbReference>
<organism evidence="7">
    <name type="scientific">Elephant endotheliotropic herpesvirus 1A</name>
    <dbReference type="NCBI Taxonomy" id="759753"/>
    <lineage>
        <taxon>Viruses</taxon>
        <taxon>Duplodnaviria</taxon>
        <taxon>Heunggongvirae</taxon>
        <taxon>Peploviricota</taxon>
        <taxon>Herviviricetes</taxon>
        <taxon>Herpesvirales</taxon>
        <taxon>Orthoherpesviridae</taxon>
        <taxon>Betaherpesvirinae</taxon>
        <taxon>Proboscivirus</taxon>
        <taxon>Proboscivirus elephantidbeta1</taxon>
        <taxon>Elephantid herpesvirus 1</taxon>
    </lineage>
</organism>
<proteinExistence type="inferred from homology"/>